<dbReference type="EnsemblFungi" id="PTTG_30283-t43_1">
    <property type="protein sequence ID" value="PTTG_30283-t43_1-p1"/>
    <property type="gene ID" value="PTTG_30283"/>
</dbReference>
<feature type="compositionally biased region" description="Polar residues" evidence="1">
    <location>
        <begin position="113"/>
        <end position="124"/>
    </location>
</feature>
<feature type="region of interest" description="Disordered" evidence="1">
    <location>
        <begin position="287"/>
        <end position="381"/>
    </location>
</feature>
<reference evidence="2" key="1">
    <citation type="submission" date="2009-11" db="EMBL/GenBank/DDBJ databases">
        <authorList>
            <consortium name="The Broad Institute Genome Sequencing Platform"/>
            <person name="Ward D."/>
            <person name="Feldgarden M."/>
            <person name="Earl A."/>
            <person name="Young S.K."/>
            <person name="Zeng Q."/>
            <person name="Koehrsen M."/>
            <person name="Alvarado L."/>
            <person name="Berlin A."/>
            <person name="Bochicchio J."/>
            <person name="Borenstein D."/>
            <person name="Chapman S.B."/>
            <person name="Chen Z."/>
            <person name="Engels R."/>
            <person name="Freedman E."/>
            <person name="Gellesch M."/>
            <person name="Goldberg J."/>
            <person name="Griggs A."/>
            <person name="Gujja S."/>
            <person name="Heilman E."/>
            <person name="Heiman D."/>
            <person name="Hepburn T."/>
            <person name="Howarth C."/>
            <person name="Jen D."/>
            <person name="Larson L."/>
            <person name="Lewis B."/>
            <person name="Mehta T."/>
            <person name="Park D."/>
            <person name="Pearson M."/>
            <person name="Roberts A."/>
            <person name="Saif S."/>
            <person name="Shea T."/>
            <person name="Shenoy N."/>
            <person name="Sisk P."/>
            <person name="Stolte C."/>
            <person name="Sykes S."/>
            <person name="Thomson T."/>
            <person name="Walk T."/>
            <person name="White J."/>
            <person name="Yandava C."/>
            <person name="Izard J."/>
            <person name="Baranova O.V."/>
            <person name="Blanton J.M."/>
            <person name="Tanner A.C."/>
            <person name="Dewhirst F.E."/>
            <person name="Haas B."/>
            <person name="Nusbaum C."/>
            <person name="Birren B."/>
        </authorList>
    </citation>
    <scope>NUCLEOTIDE SEQUENCE [LARGE SCALE GENOMIC DNA]</scope>
    <source>
        <strain evidence="2">1-1 BBBD Race 1</strain>
    </source>
</reference>
<feature type="compositionally biased region" description="Low complexity" evidence="1">
    <location>
        <begin position="255"/>
        <end position="267"/>
    </location>
</feature>
<dbReference type="AlphaFoldDB" id="A0A180FZP7"/>
<proteinExistence type="predicted"/>
<feature type="compositionally biased region" description="Low complexity" evidence="1">
    <location>
        <begin position="294"/>
        <end position="304"/>
    </location>
</feature>
<reference evidence="3 4" key="3">
    <citation type="journal article" date="2017" name="G3 (Bethesda)">
        <title>Comparative analysis highlights variable genome content of wheat rusts and divergence of the mating loci.</title>
        <authorList>
            <person name="Cuomo C.A."/>
            <person name="Bakkeren G."/>
            <person name="Khalil H.B."/>
            <person name="Panwar V."/>
            <person name="Joly D."/>
            <person name="Linning R."/>
            <person name="Sakthikumar S."/>
            <person name="Song X."/>
            <person name="Adiconis X."/>
            <person name="Fan L."/>
            <person name="Goldberg J.M."/>
            <person name="Levin J.Z."/>
            <person name="Young S."/>
            <person name="Zeng Q."/>
            <person name="Anikster Y."/>
            <person name="Bruce M."/>
            <person name="Wang M."/>
            <person name="Yin C."/>
            <person name="McCallum B."/>
            <person name="Szabo L.J."/>
            <person name="Hulbert S."/>
            <person name="Chen X."/>
            <person name="Fellers J.P."/>
        </authorList>
    </citation>
    <scope>NUCLEOTIDE SEQUENCE</scope>
    <source>
        <strain evidence="4">Isolate 1-1 / race 1 (BBBD)</strain>
        <strain evidence="3">isolate 1-1 / race 1 (BBBD)</strain>
    </source>
</reference>
<dbReference type="EMBL" id="ADAS02002719">
    <property type="protein sequence ID" value="OAV85768.1"/>
    <property type="molecule type" value="Genomic_DNA"/>
</dbReference>
<evidence type="ECO:0000313" key="2">
    <source>
        <dbReference type="EMBL" id="OAV85768.1"/>
    </source>
</evidence>
<reference evidence="2" key="2">
    <citation type="submission" date="2016-05" db="EMBL/GenBank/DDBJ databases">
        <title>Comparative analysis highlights variable genome content of wheat rusts and divergence of the mating loci.</title>
        <authorList>
            <person name="Cuomo C.A."/>
            <person name="Bakkeren G."/>
            <person name="Szabo L."/>
            <person name="Khalil H."/>
            <person name="Joly D."/>
            <person name="Goldberg J."/>
            <person name="Young S."/>
            <person name="Zeng Q."/>
            <person name="Fellers J."/>
        </authorList>
    </citation>
    <scope>NUCLEOTIDE SEQUENCE [LARGE SCALE GENOMIC DNA]</scope>
    <source>
        <strain evidence="2">1-1 BBBD Race 1</strain>
    </source>
</reference>
<sequence length="468" mass="49847">MKVKSRTVPGILYNFASRRQSAWLSLLPTVELVFNSSTKPATRLSPFEAAFGRKLTPSFSRQSTATSDLPTSTPVPPTAPEALGNKSKWTKSITSQPKQSTQPRSARTLDLDPNSTSFPSNQTVTDHEDRIVRLERTLRDLVAKTEHARPFSDPSESLLSKSPTPPPSFPSLLPSPPFGSFRYSLQRGLEPLIPRNTARSLAASWRKTQPHSPATAPAPRNTRCQTPAPRRASSSRPLPATSRPSLLLPPPPVPSLRRTPSCSSSSATCLPCPPPTASCNSLLPSSPLSPPAVPTAGRSPASSTPTPPSEHPHPYTQTTEFLPDHSLSSASSPALSSPHISHPSPTASAVPNAKMKLHLTTTSSTSCSSPQPSPPASLTSSSSTCSLDLPIHIPAIHYSLSSFSPVHSATSTILPVSLLLSTPSNPATESTFCSVPTSPLSTCPLTTCRLSRKKTCGRQYFLLSFSKT</sequence>
<evidence type="ECO:0000313" key="3">
    <source>
        <dbReference type="EnsemblFungi" id="PTTG_30283-t43_1-p1"/>
    </source>
</evidence>
<feature type="compositionally biased region" description="Pro residues" evidence="1">
    <location>
        <begin position="163"/>
        <end position="173"/>
    </location>
</feature>
<evidence type="ECO:0000256" key="1">
    <source>
        <dbReference type="SAM" id="MobiDB-lite"/>
    </source>
</evidence>
<keyword evidence="4" id="KW-1185">Reference proteome</keyword>
<feature type="compositionally biased region" description="Polar residues" evidence="1">
    <location>
        <begin position="90"/>
        <end position="105"/>
    </location>
</feature>
<feature type="compositionally biased region" description="Low complexity" evidence="1">
    <location>
        <begin position="226"/>
        <end position="246"/>
    </location>
</feature>
<dbReference type="VEuPathDB" id="FungiDB:PTTG_30283"/>
<feature type="compositionally biased region" description="Polar residues" evidence="1">
    <location>
        <begin position="58"/>
        <end position="72"/>
    </location>
</feature>
<name>A0A180FZP7_PUCT1</name>
<feature type="region of interest" description="Disordered" evidence="1">
    <location>
        <begin position="145"/>
        <end position="173"/>
    </location>
</feature>
<feature type="region of interest" description="Disordered" evidence="1">
    <location>
        <begin position="58"/>
        <end position="129"/>
    </location>
</feature>
<evidence type="ECO:0000313" key="4">
    <source>
        <dbReference type="Proteomes" id="UP000005240"/>
    </source>
</evidence>
<feature type="compositionally biased region" description="Low complexity" evidence="1">
    <location>
        <begin position="358"/>
        <end position="381"/>
    </location>
</feature>
<dbReference type="Proteomes" id="UP000005240">
    <property type="component" value="Unassembled WGS sequence"/>
</dbReference>
<gene>
    <name evidence="2" type="ORF">PTTG_30283</name>
</gene>
<feature type="compositionally biased region" description="Low complexity" evidence="1">
    <location>
        <begin position="324"/>
        <end position="348"/>
    </location>
</feature>
<accession>A0A180FZP7</accession>
<feature type="region of interest" description="Disordered" evidence="1">
    <location>
        <begin position="203"/>
        <end position="267"/>
    </location>
</feature>
<reference evidence="3" key="4">
    <citation type="submission" date="2025-05" db="UniProtKB">
        <authorList>
            <consortium name="EnsemblFungi"/>
        </authorList>
    </citation>
    <scope>IDENTIFICATION</scope>
    <source>
        <strain evidence="3">isolate 1-1 / race 1 (BBBD)</strain>
    </source>
</reference>
<organism evidence="2">
    <name type="scientific">Puccinia triticina (isolate 1-1 / race 1 (BBBD))</name>
    <name type="common">Brown leaf rust fungus</name>
    <dbReference type="NCBI Taxonomy" id="630390"/>
    <lineage>
        <taxon>Eukaryota</taxon>
        <taxon>Fungi</taxon>
        <taxon>Dikarya</taxon>
        <taxon>Basidiomycota</taxon>
        <taxon>Pucciniomycotina</taxon>
        <taxon>Pucciniomycetes</taxon>
        <taxon>Pucciniales</taxon>
        <taxon>Pucciniaceae</taxon>
        <taxon>Puccinia</taxon>
    </lineage>
</organism>
<protein>
    <submittedName>
        <fullName evidence="2 3">Uncharacterized protein</fullName>
    </submittedName>
</protein>